<gene>
    <name evidence="2" type="ORF">EUX55_07185</name>
</gene>
<dbReference type="Proteomes" id="UP000317926">
    <property type="component" value="Unassembled WGS sequence"/>
</dbReference>
<evidence type="ECO:0000256" key="1">
    <source>
        <dbReference type="SAM" id="MobiDB-lite"/>
    </source>
</evidence>
<organism evidence="2 3">
    <name type="scientific">Haemophilus haemolyticus</name>
    <dbReference type="NCBI Taxonomy" id="726"/>
    <lineage>
        <taxon>Bacteria</taxon>
        <taxon>Pseudomonadati</taxon>
        <taxon>Pseudomonadota</taxon>
        <taxon>Gammaproteobacteria</taxon>
        <taxon>Pasteurellales</taxon>
        <taxon>Pasteurellaceae</taxon>
        <taxon>Haemophilus</taxon>
    </lineage>
</organism>
<proteinExistence type="predicted"/>
<reference evidence="2 3" key="1">
    <citation type="submission" date="2019-01" db="EMBL/GenBank/DDBJ databases">
        <title>Comparative genomic analysis identifies haemin-independent Haemophilus haemolyticus: a formal re-classification of Haemophilus intermedius.</title>
        <authorList>
            <person name="Harris T.M."/>
            <person name="Price E.P."/>
            <person name="Sarovich D.S."/>
            <person name="Norskov-Lauritsen N."/>
            <person name="Beissbarth J."/>
            <person name="Chang A.B."/>
            <person name="Smith-Vaughan H.C."/>
        </authorList>
    </citation>
    <scope>NUCLEOTIDE SEQUENCE [LARGE SCALE GENOMIC DNA]</scope>
    <source>
        <strain evidence="2 3">PN24</strain>
    </source>
</reference>
<evidence type="ECO:0000313" key="3">
    <source>
        <dbReference type="Proteomes" id="UP000317926"/>
    </source>
</evidence>
<dbReference type="RefSeq" id="WP_140520251.1">
    <property type="nucleotide sequence ID" value="NZ_JACBKC010000036.1"/>
</dbReference>
<feature type="region of interest" description="Disordered" evidence="1">
    <location>
        <begin position="1"/>
        <end position="22"/>
    </location>
</feature>
<accession>A0A502JFU3</accession>
<name>A0A502JFU3_HAEHA</name>
<sequence>MASRKPQLKISRQGQETKEVKTKTDNERYISFSFRYFQNTDQLPAQSLETWHTDGSTIDLLRSLAHISQRNITELQAGDKKLTLYKSFPNKQVNEFSCPSGLSEDENWGCLRNIGGQKARVAGFLKNNIFYIVFLDKEHKFYKSSK</sequence>
<protein>
    <submittedName>
        <fullName evidence="2">Uncharacterized protein</fullName>
    </submittedName>
</protein>
<dbReference type="AlphaFoldDB" id="A0A502JFU3"/>
<dbReference type="EMBL" id="SDPK01000036">
    <property type="protein sequence ID" value="TPG97743.1"/>
    <property type="molecule type" value="Genomic_DNA"/>
</dbReference>
<comment type="caution">
    <text evidence="2">The sequence shown here is derived from an EMBL/GenBank/DDBJ whole genome shotgun (WGS) entry which is preliminary data.</text>
</comment>
<evidence type="ECO:0000313" key="2">
    <source>
        <dbReference type="EMBL" id="TPG97743.1"/>
    </source>
</evidence>